<comment type="caution">
    <text evidence="4">The sequence shown here is derived from an EMBL/GenBank/DDBJ whole genome shotgun (WGS) entry which is preliminary data.</text>
</comment>
<reference evidence="4 5" key="1">
    <citation type="submission" date="2020-03" db="EMBL/GenBank/DDBJ databases">
        <title>Identification of Halomonas strains.</title>
        <authorList>
            <person name="Xiao Z."/>
            <person name="Dong F."/>
            <person name="Wang Z."/>
            <person name="Zhao J.-Y."/>
        </authorList>
    </citation>
    <scope>NUCLEOTIDE SEQUENCE [LARGE SCALE GENOMIC DNA]</scope>
    <source>
        <strain evidence="4 5">DX6</strain>
    </source>
</reference>
<dbReference type="Proteomes" id="UP001318321">
    <property type="component" value="Unassembled WGS sequence"/>
</dbReference>
<keyword evidence="4" id="KW-0255">Endonuclease</keyword>
<dbReference type="NCBIfam" id="NF047740">
    <property type="entry name" value="antiphage_MADS5"/>
    <property type="match status" value="1"/>
</dbReference>
<evidence type="ECO:0000313" key="4">
    <source>
        <dbReference type="EMBL" id="NIC05352.1"/>
    </source>
</evidence>
<keyword evidence="2" id="KW-0238">DNA-binding</keyword>
<dbReference type="PANTHER" id="PTHR30408:SF12">
    <property type="entry name" value="TYPE I RESTRICTION ENZYME MJAVIII SPECIFICITY SUBUNIT"/>
    <property type="match status" value="1"/>
</dbReference>
<evidence type="ECO:0000256" key="2">
    <source>
        <dbReference type="ARBA" id="ARBA00023125"/>
    </source>
</evidence>
<dbReference type="SUPFAM" id="SSF116734">
    <property type="entry name" value="DNA methylase specificity domain"/>
    <property type="match status" value="2"/>
</dbReference>
<proteinExistence type="predicted"/>
<evidence type="ECO:0000256" key="3">
    <source>
        <dbReference type="SAM" id="Coils"/>
    </source>
</evidence>
<feature type="coiled-coil region" evidence="3">
    <location>
        <begin position="194"/>
        <end position="221"/>
    </location>
</feature>
<dbReference type="EMBL" id="JAAQTO010000018">
    <property type="protein sequence ID" value="NIC05352.1"/>
    <property type="molecule type" value="Genomic_DNA"/>
</dbReference>
<keyword evidence="5" id="KW-1185">Reference proteome</keyword>
<accession>A0ABX0PTC4</accession>
<name>A0ABX0PTC4_9GAMM</name>
<dbReference type="Gene3D" id="3.90.220.20">
    <property type="entry name" value="DNA methylase specificity domains"/>
    <property type="match status" value="2"/>
</dbReference>
<evidence type="ECO:0000256" key="1">
    <source>
        <dbReference type="ARBA" id="ARBA00022747"/>
    </source>
</evidence>
<protein>
    <submittedName>
        <fullName evidence="4">Restriction endonuclease subunit S</fullName>
    </submittedName>
</protein>
<keyword evidence="4" id="KW-0540">Nuclease</keyword>
<dbReference type="RefSeq" id="WP_167112836.1">
    <property type="nucleotide sequence ID" value="NZ_JAAQTO010000018.1"/>
</dbReference>
<organism evidence="4 5">
    <name type="scientific">Billgrantia bachuensis</name>
    <dbReference type="NCBI Taxonomy" id="2717286"/>
    <lineage>
        <taxon>Bacteria</taxon>
        <taxon>Pseudomonadati</taxon>
        <taxon>Pseudomonadota</taxon>
        <taxon>Gammaproteobacteria</taxon>
        <taxon>Oceanospirillales</taxon>
        <taxon>Halomonadaceae</taxon>
        <taxon>Billgrantia</taxon>
    </lineage>
</organism>
<sequence>MSRQFQIKAVPSSWIEKQGHRLDCGPYMSGAMEAREILSQLPARKDHLQNLTKGGMSGIINAGRITRLWVDDYQHGYPFLSSTDILQADLSTISHIAKSVARQNSQLLIKDRWTLITRSGSIGRMAYSRADMNGMACTEDVLRVIPDESKVKPGYIYAYLGTKFGLPIVTSGTYGSIITHLEPHHIADLPVPRLGAVEDEAHELIQQAADLRTEASQLIAEQVKTLEEEIAGGTIAWEHNKPQAFSIEARTVSGFANRLDAFHHIGFVGEAEKKANVPLIDIADVAAALRPPIFKRVHVQEGGYEFLGGADVMTMGQKSEDRISAKTKHIDKFIVKQGQVLFQCVGQRYGIFGRPTLANRNLIGKAVSEHQIRITPHDLKDAGYVFTYLATGFGLRFLLKNSSGTSIPVLQEDGARRIQIYWPDAKKRHQISAIAEKAWENRARAVELEEEARSLVERAIEEGGR</sequence>
<dbReference type="InterPro" id="IPR044946">
    <property type="entry name" value="Restrct_endonuc_typeI_TRD_sf"/>
</dbReference>
<keyword evidence="1" id="KW-0680">Restriction system</keyword>
<dbReference type="PANTHER" id="PTHR30408">
    <property type="entry name" value="TYPE-1 RESTRICTION ENZYME ECOKI SPECIFICITY PROTEIN"/>
    <property type="match status" value="1"/>
</dbReference>
<gene>
    <name evidence="4" type="ORF">HBJ55_07940</name>
</gene>
<keyword evidence="3" id="KW-0175">Coiled coil</keyword>
<dbReference type="InterPro" id="IPR052021">
    <property type="entry name" value="Type-I_RS_S_subunit"/>
</dbReference>
<dbReference type="GO" id="GO:0004519">
    <property type="term" value="F:endonuclease activity"/>
    <property type="evidence" value="ECO:0007669"/>
    <property type="project" value="UniProtKB-KW"/>
</dbReference>
<keyword evidence="4" id="KW-0378">Hydrolase</keyword>
<evidence type="ECO:0000313" key="5">
    <source>
        <dbReference type="Proteomes" id="UP001318321"/>
    </source>
</evidence>